<keyword evidence="3" id="KW-1185">Reference proteome</keyword>
<dbReference type="CTD" id="6756455"/>
<feature type="region of interest" description="Disordered" evidence="1">
    <location>
        <begin position="80"/>
        <end position="118"/>
    </location>
</feature>
<evidence type="ECO:0000256" key="1">
    <source>
        <dbReference type="SAM" id="MobiDB-lite"/>
    </source>
</evidence>
<accession>B3S574</accession>
<dbReference type="InParanoid" id="B3S574"/>
<dbReference type="HOGENOM" id="CLU_947736_0_0_1"/>
<reference evidence="2 3" key="1">
    <citation type="journal article" date="2008" name="Nature">
        <title>The Trichoplax genome and the nature of placozoans.</title>
        <authorList>
            <person name="Srivastava M."/>
            <person name="Begovic E."/>
            <person name="Chapman J."/>
            <person name="Putnam N.H."/>
            <person name="Hellsten U."/>
            <person name="Kawashima T."/>
            <person name="Kuo A."/>
            <person name="Mitros T."/>
            <person name="Salamov A."/>
            <person name="Carpenter M.L."/>
            <person name="Signorovitch A.Y."/>
            <person name="Moreno M.A."/>
            <person name="Kamm K."/>
            <person name="Grimwood J."/>
            <person name="Schmutz J."/>
            <person name="Shapiro H."/>
            <person name="Grigoriev I.V."/>
            <person name="Buss L.W."/>
            <person name="Schierwater B."/>
            <person name="Dellaporta S.L."/>
            <person name="Rokhsar D.S."/>
        </authorList>
    </citation>
    <scope>NUCLEOTIDE SEQUENCE [LARGE SCALE GENOMIC DNA]</scope>
    <source>
        <strain evidence="2 3">Grell-BS-1999</strain>
    </source>
</reference>
<evidence type="ECO:0000313" key="2">
    <source>
        <dbReference type="EMBL" id="EDV22087.1"/>
    </source>
</evidence>
<dbReference type="EMBL" id="DS985250">
    <property type="protein sequence ID" value="EDV22087.1"/>
    <property type="molecule type" value="Genomic_DNA"/>
</dbReference>
<sequence length="294" mass="33112">MVSTNNGKPEFANPTLSHRPCFPVWLDSGLKNFQCMGKDQLLVSSDLFTFEASFNRSFLQEQLQKGEKIIANQVKQNISDKTTEQRRKSILRPIDDEPQTAHRATDQSSSPDAFHLGPTSNEMDLYPSIFGRSNSTLQPGITDETLYTGKHFLFHVDNRAHTPSFKQRLDRFNSFHGRSSANYHSNMTFMPPLRKVDDVRRSSASKVIQSSTQPCRESRDIVATGVAVTANTKRSTSRISLPGRVPSKAKSSHKSYEDMYSNAMEGGSVNFQQRLAELTTLQQETVWQIEIGFA</sequence>
<proteinExistence type="predicted"/>
<dbReference type="KEGG" id="tad:TRIADDRAFT_59223"/>
<dbReference type="AlphaFoldDB" id="B3S574"/>
<name>B3S574_TRIAD</name>
<evidence type="ECO:0000313" key="3">
    <source>
        <dbReference type="Proteomes" id="UP000009022"/>
    </source>
</evidence>
<organism evidence="2 3">
    <name type="scientific">Trichoplax adhaerens</name>
    <name type="common">Trichoplax reptans</name>
    <dbReference type="NCBI Taxonomy" id="10228"/>
    <lineage>
        <taxon>Eukaryota</taxon>
        <taxon>Metazoa</taxon>
        <taxon>Placozoa</taxon>
        <taxon>Uniplacotomia</taxon>
        <taxon>Trichoplacea</taxon>
        <taxon>Trichoplacidae</taxon>
        <taxon>Trichoplax</taxon>
    </lineage>
</organism>
<protein>
    <submittedName>
        <fullName evidence="2">Uncharacterized protein</fullName>
    </submittedName>
</protein>
<feature type="compositionally biased region" description="Basic and acidic residues" evidence="1">
    <location>
        <begin position="81"/>
        <end position="105"/>
    </location>
</feature>
<dbReference type="Proteomes" id="UP000009022">
    <property type="component" value="Unassembled WGS sequence"/>
</dbReference>
<dbReference type="RefSeq" id="XP_002115242.1">
    <property type="nucleotide sequence ID" value="XM_002115206.1"/>
</dbReference>
<dbReference type="GeneID" id="6756455"/>
<gene>
    <name evidence="2" type="ORF">TRIADDRAFT_59223</name>
</gene>